<feature type="transmembrane region" description="Helical" evidence="7">
    <location>
        <begin position="329"/>
        <end position="347"/>
    </location>
</feature>
<evidence type="ECO:0000256" key="5">
    <source>
        <dbReference type="ARBA" id="ARBA00023136"/>
    </source>
</evidence>
<evidence type="ECO:0000256" key="3">
    <source>
        <dbReference type="ARBA" id="ARBA00022692"/>
    </source>
</evidence>
<comment type="similarity">
    <text evidence="6">Belongs to the major facilitator superfamily. Allantoate permease family.</text>
</comment>
<feature type="transmembrane region" description="Helical" evidence="7">
    <location>
        <begin position="286"/>
        <end position="309"/>
    </location>
</feature>
<sequence>MSKTPDTSVESDDSTNYELRAARVVAQNPVQTRRSYFWDTLNKSPEERRFLFKLDAGILTITCLGFFIKYLDQANLVNAFVSGMKEDLNMFGNQLNYVTTIFTVGSIVGNIPSNLLITRIRPSIYLSTLMVFWSVLTMCLSRITNYQQLYALRFFIGLTESGFYPGIEYMLGSWYRRDELAKRAGIFNITGSIATMFSGYLMSAVIGLDGRGGLRGWQWLYIMDGVISLPIAAASFFVLPDYPETSRVWYLNEGDKAIAKRRMELEGRRKRQPFTKKKVLKILSSWHLWLLPLPIFFCVGAGGAGQPVFALYLKASKHPKYTLRQINNYPTTVPAMQAASTLAYTWISDSVLRGRRWPIILWATSINLVVFTSLAAWTIPVGWHWACYILMGQGVAISPMMMS</sequence>
<dbReference type="HOGENOM" id="CLU_001265_4_0_1"/>
<feature type="domain" description="Major facilitator superfamily (MFS) profile" evidence="8">
    <location>
        <begin position="58"/>
        <end position="403"/>
    </location>
</feature>
<gene>
    <name evidence="9" type="ORF">PV08_08777</name>
</gene>
<keyword evidence="3 7" id="KW-0812">Transmembrane</keyword>
<dbReference type="AlphaFoldDB" id="A0A0D2B3V9"/>
<protein>
    <recommendedName>
        <fullName evidence="8">Major facilitator superfamily (MFS) profile domain-containing protein</fullName>
    </recommendedName>
</protein>
<feature type="transmembrane region" description="Helical" evidence="7">
    <location>
        <begin position="184"/>
        <end position="207"/>
    </location>
</feature>
<proteinExistence type="inferred from homology"/>
<keyword evidence="5 7" id="KW-0472">Membrane</keyword>
<organism evidence="9 10">
    <name type="scientific">Exophiala spinifera</name>
    <dbReference type="NCBI Taxonomy" id="91928"/>
    <lineage>
        <taxon>Eukaryota</taxon>
        <taxon>Fungi</taxon>
        <taxon>Dikarya</taxon>
        <taxon>Ascomycota</taxon>
        <taxon>Pezizomycotina</taxon>
        <taxon>Eurotiomycetes</taxon>
        <taxon>Chaetothyriomycetidae</taxon>
        <taxon>Chaetothyriales</taxon>
        <taxon>Herpotrichiellaceae</taxon>
        <taxon>Exophiala</taxon>
    </lineage>
</organism>
<dbReference type="GO" id="GO:0016020">
    <property type="term" value="C:membrane"/>
    <property type="evidence" value="ECO:0007669"/>
    <property type="project" value="UniProtKB-SubCell"/>
</dbReference>
<feature type="transmembrane region" description="Helical" evidence="7">
    <location>
        <begin position="50"/>
        <end position="71"/>
    </location>
</feature>
<evidence type="ECO:0000256" key="2">
    <source>
        <dbReference type="ARBA" id="ARBA00022448"/>
    </source>
</evidence>
<dbReference type="RefSeq" id="XP_016233804.1">
    <property type="nucleotide sequence ID" value="XM_016383101.1"/>
</dbReference>
<reference evidence="9 10" key="1">
    <citation type="submission" date="2015-01" db="EMBL/GenBank/DDBJ databases">
        <title>The Genome Sequence of Exophiala spinifera CBS89968.</title>
        <authorList>
            <consortium name="The Broad Institute Genomics Platform"/>
            <person name="Cuomo C."/>
            <person name="de Hoog S."/>
            <person name="Gorbushina A."/>
            <person name="Stielow B."/>
            <person name="Teixiera M."/>
            <person name="Abouelleil A."/>
            <person name="Chapman S.B."/>
            <person name="Priest M."/>
            <person name="Young S.K."/>
            <person name="Wortman J."/>
            <person name="Nusbaum C."/>
            <person name="Birren B."/>
        </authorList>
    </citation>
    <scope>NUCLEOTIDE SEQUENCE [LARGE SCALE GENOMIC DNA]</scope>
    <source>
        <strain evidence="9 10">CBS 89968</strain>
    </source>
</reference>
<dbReference type="OrthoDB" id="3639251at2759"/>
<dbReference type="PANTHER" id="PTHR43791">
    <property type="entry name" value="PERMEASE-RELATED"/>
    <property type="match status" value="1"/>
</dbReference>
<dbReference type="STRING" id="91928.A0A0D2B3V9"/>
<dbReference type="FunFam" id="1.20.1250.20:FF:000065">
    <property type="entry name" value="Putative MFS pantothenate transporter"/>
    <property type="match status" value="1"/>
</dbReference>
<dbReference type="VEuPathDB" id="FungiDB:PV08_08777"/>
<dbReference type="GeneID" id="27335860"/>
<evidence type="ECO:0000259" key="8">
    <source>
        <dbReference type="PROSITE" id="PS50850"/>
    </source>
</evidence>
<feature type="transmembrane region" description="Helical" evidence="7">
    <location>
        <begin position="91"/>
        <end position="111"/>
    </location>
</feature>
<dbReference type="PROSITE" id="PS50850">
    <property type="entry name" value="MFS"/>
    <property type="match status" value="1"/>
</dbReference>
<feature type="transmembrane region" description="Helical" evidence="7">
    <location>
        <begin position="150"/>
        <end position="172"/>
    </location>
</feature>
<keyword evidence="4 7" id="KW-1133">Transmembrane helix</keyword>
<comment type="subcellular location">
    <subcellularLocation>
        <location evidence="1">Membrane</location>
        <topology evidence="1">Multi-pass membrane protein</topology>
    </subcellularLocation>
</comment>
<evidence type="ECO:0000313" key="9">
    <source>
        <dbReference type="EMBL" id="KIW13588.1"/>
    </source>
</evidence>
<dbReference type="InterPro" id="IPR020846">
    <property type="entry name" value="MFS_dom"/>
</dbReference>
<keyword evidence="2" id="KW-0813">Transport</keyword>
<feature type="transmembrane region" description="Helical" evidence="7">
    <location>
        <begin position="359"/>
        <end position="377"/>
    </location>
</feature>
<dbReference type="InterPro" id="IPR011701">
    <property type="entry name" value="MFS"/>
</dbReference>
<dbReference type="Gene3D" id="1.20.1250.20">
    <property type="entry name" value="MFS general substrate transporter like domains"/>
    <property type="match status" value="1"/>
</dbReference>
<dbReference type="SUPFAM" id="SSF103473">
    <property type="entry name" value="MFS general substrate transporter"/>
    <property type="match status" value="1"/>
</dbReference>
<dbReference type="GO" id="GO:0022857">
    <property type="term" value="F:transmembrane transporter activity"/>
    <property type="evidence" value="ECO:0007669"/>
    <property type="project" value="InterPro"/>
</dbReference>
<evidence type="ECO:0000256" key="7">
    <source>
        <dbReference type="SAM" id="Phobius"/>
    </source>
</evidence>
<feature type="transmembrane region" description="Helical" evidence="7">
    <location>
        <begin position="123"/>
        <end position="144"/>
    </location>
</feature>
<evidence type="ECO:0000313" key="10">
    <source>
        <dbReference type="Proteomes" id="UP000053328"/>
    </source>
</evidence>
<dbReference type="PANTHER" id="PTHR43791:SF39">
    <property type="entry name" value="TRANSPORTER LIZ1_SEO1, PUTATIVE (AFU_ORTHOLOGUE AFUA_3G00980)-RELATED"/>
    <property type="match status" value="1"/>
</dbReference>
<keyword evidence="10" id="KW-1185">Reference proteome</keyword>
<accession>A0A0D2B3V9</accession>
<evidence type="ECO:0000256" key="6">
    <source>
        <dbReference type="ARBA" id="ARBA00037968"/>
    </source>
</evidence>
<dbReference type="EMBL" id="KN847497">
    <property type="protein sequence ID" value="KIW13588.1"/>
    <property type="molecule type" value="Genomic_DNA"/>
</dbReference>
<evidence type="ECO:0000256" key="4">
    <source>
        <dbReference type="ARBA" id="ARBA00022989"/>
    </source>
</evidence>
<dbReference type="InterPro" id="IPR036259">
    <property type="entry name" value="MFS_trans_sf"/>
</dbReference>
<evidence type="ECO:0000256" key="1">
    <source>
        <dbReference type="ARBA" id="ARBA00004141"/>
    </source>
</evidence>
<dbReference type="Pfam" id="PF07690">
    <property type="entry name" value="MFS_1"/>
    <property type="match status" value="1"/>
</dbReference>
<name>A0A0D2B3V9_9EURO</name>
<feature type="transmembrane region" description="Helical" evidence="7">
    <location>
        <begin position="219"/>
        <end position="239"/>
    </location>
</feature>
<dbReference type="Proteomes" id="UP000053328">
    <property type="component" value="Unassembled WGS sequence"/>
</dbReference>